<proteinExistence type="predicted"/>
<organism evidence="1">
    <name type="scientific">Arundo donax</name>
    <name type="common">Giant reed</name>
    <name type="synonym">Donax arundinaceus</name>
    <dbReference type="NCBI Taxonomy" id="35708"/>
    <lineage>
        <taxon>Eukaryota</taxon>
        <taxon>Viridiplantae</taxon>
        <taxon>Streptophyta</taxon>
        <taxon>Embryophyta</taxon>
        <taxon>Tracheophyta</taxon>
        <taxon>Spermatophyta</taxon>
        <taxon>Magnoliopsida</taxon>
        <taxon>Liliopsida</taxon>
        <taxon>Poales</taxon>
        <taxon>Poaceae</taxon>
        <taxon>PACMAD clade</taxon>
        <taxon>Arundinoideae</taxon>
        <taxon>Arundineae</taxon>
        <taxon>Arundo</taxon>
    </lineage>
</organism>
<dbReference type="EMBL" id="GBRH01163221">
    <property type="protein sequence ID" value="JAE34675.1"/>
    <property type="molecule type" value="Transcribed_RNA"/>
</dbReference>
<reference evidence="1" key="1">
    <citation type="submission" date="2014-09" db="EMBL/GenBank/DDBJ databases">
        <authorList>
            <person name="Magalhaes I.L.F."/>
            <person name="Oliveira U."/>
            <person name="Santos F.R."/>
            <person name="Vidigal T.H.D.A."/>
            <person name="Brescovit A.D."/>
            <person name="Santos A.J."/>
        </authorList>
    </citation>
    <scope>NUCLEOTIDE SEQUENCE</scope>
    <source>
        <tissue evidence="1">Shoot tissue taken approximately 20 cm above the soil surface</tissue>
    </source>
</reference>
<reference evidence="1" key="2">
    <citation type="journal article" date="2015" name="Data Brief">
        <title>Shoot transcriptome of the giant reed, Arundo donax.</title>
        <authorList>
            <person name="Barrero R.A."/>
            <person name="Guerrero F.D."/>
            <person name="Moolhuijzen P."/>
            <person name="Goolsby J.A."/>
            <person name="Tidwell J."/>
            <person name="Bellgard S.E."/>
            <person name="Bellgard M.I."/>
        </authorList>
    </citation>
    <scope>NUCLEOTIDE SEQUENCE</scope>
    <source>
        <tissue evidence="1">Shoot tissue taken approximately 20 cm above the soil surface</tissue>
    </source>
</reference>
<protein>
    <submittedName>
        <fullName evidence="1">Uncharacterized protein</fullName>
    </submittedName>
</protein>
<dbReference type="AlphaFoldDB" id="A0A0A9HBZ4"/>
<accession>A0A0A9HBZ4</accession>
<evidence type="ECO:0000313" key="1">
    <source>
        <dbReference type="EMBL" id="JAE34675.1"/>
    </source>
</evidence>
<name>A0A0A9HBZ4_ARUDO</name>
<sequence length="80" mass="9036">MLPYSGELKKIEFNLQVVNMAKILAKHSSCSLILSIKVAPLFFVLSYCEWINIQTKTLCAFTWTNELIHFSKIVSIGTIG</sequence>